<sequence length="77" mass="8028">MRYDRSTGGEKAVASRQSVPVAGIAGLQRAARLAGESFGHEDVIGTPLAASDPHASRWVWWLAAIAASAGLAVLHFS</sequence>
<keyword evidence="3" id="KW-1185">Reference proteome</keyword>
<evidence type="ECO:0000313" key="3">
    <source>
        <dbReference type="Proteomes" id="UP000199468"/>
    </source>
</evidence>
<keyword evidence="1" id="KW-1133">Transmembrane helix</keyword>
<dbReference type="EMBL" id="FNBZ01000006">
    <property type="protein sequence ID" value="SDH04407.1"/>
    <property type="molecule type" value="Genomic_DNA"/>
</dbReference>
<accession>A0ABY0P982</accession>
<feature type="transmembrane region" description="Helical" evidence="1">
    <location>
        <begin position="58"/>
        <end position="76"/>
    </location>
</feature>
<reference evidence="2 3" key="1">
    <citation type="submission" date="2016-10" db="EMBL/GenBank/DDBJ databases">
        <authorList>
            <person name="Varghese N."/>
            <person name="Submissions S."/>
        </authorList>
    </citation>
    <scope>NUCLEOTIDE SEQUENCE [LARGE SCALE GENOMIC DNA]</scope>
    <source>
        <strain evidence="2 3">DSM 26672</strain>
    </source>
</reference>
<proteinExistence type="predicted"/>
<name>A0ABY0P982_9HYPH</name>
<dbReference type="Proteomes" id="UP000199468">
    <property type="component" value="Unassembled WGS sequence"/>
</dbReference>
<comment type="caution">
    <text evidence="2">The sequence shown here is derived from an EMBL/GenBank/DDBJ whole genome shotgun (WGS) entry which is preliminary data.</text>
</comment>
<keyword evidence="1" id="KW-0472">Membrane</keyword>
<gene>
    <name evidence="2" type="ORF">SAMN05421844_106321</name>
</gene>
<protein>
    <submittedName>
        <fullName evidence="2">Uncharacterized protein</fullName>
    </submittedName>
</protein>
<evidence type="ECO:0000256" key="1">
    <source>
        <dbReference type="SAM" id="Phobius"/>
    </source>
</evidence>
<keyword evidence="1" id="KW-0812">Transmembrane</keyword>
<organism evidence="2 3">
    <name type="scientific">Bosea robiniae</name>
    <dbReference type="NCBI Taxonomy" id="1036780"/>
    <lineage>
        <taxon>Bacteria</taxon>
        <taxon>Pseudomonadati</taxon>
        <taxon>Pseudomonadota</taxon>
        <taxon>Alphaproteobacteria</taxon>
        <taxon>Hyphomicrobiales</taxon>
        <taxon>Boseaceae</taxon>
        <taxon>Bosea</taxon>
    </lineage>
</organism>
<evidence type="ECO:0000313" key="2">
    <source>
        <dbReference type="EMBL" id="SDH04407.1"/>
    </source>
</evidence>